<dbReference type="EMBL" id="JAEEGB010000018">
    <property type="protein sequence ID" value="MBI6874118.1"/>
    <property type="molecule type" value="Genomic_DNA"/>
</dbReference>
<evidence type="ECO:0000313" key="1">
    <source>
        <dbReference type="EMBL" id="MBI6874118.1"/>
    </source>
</evidence>
<keyword evidence="2" id="KW-1185">Reference proteome</keyword>
<dbReference type="PANTHER" id="PTHR13061:SF29">
    <property type="entry name" value="GAMMA CARBONIC ANHYDRASE-LIKE 1, MITOCHONDRIAL-RELATED"/>
    <property type="match status" value="1"/>
</dbReference>
<gene>
    <name evidence="1" type="ORF">I6U51_15655</name>
</gene>
<dbReference type="SUPFAM" id="SSF51161">
    <property type="entry name" value="Trimeric LpxA-like enzymes"/>
    <property type="match status" value="1"/>
</dbReference>
<dbReference type="InterPro" id="IPR011004">
    <property type="entry name" value="Trimer_LpxA-like_sf"/>
</dbReference>
<dbReference type="AlphaFoldDB" id="A0A934I0J3"/>
<dbReference type="RefSeq" id="WP_211143523.1">
    <property type="nucleotide sequence ID" value="NZ_JAEEGB010000018.1"/>
</dbReference>
<reference evidence="1" key="1">
    <citation type="submission" date="2020-12" db="EMBL/GenBank/DDBJ databases">
        <title>Clostridium thailandense sp. nov., a novel acetogenic bacterium isolated from peat land soil in Thailand.</title>
        <authorList>
            <person name="Chaikitkaew S."/>
            <person name="Birkeland N.K."/>
        </authorList>
    </citation>
    <scope>NUCLEOTIDE SEQUENCE</scope>
    <source>
        <strain evidence="1">DSM 17425</strain>
    </source>
</reference>
<dbReference type="CDD" id="cd04645">
    <property type="entry name" value="LbH_gamma_CA_like"/>
    <property type="match status" value="1"/>
</dbReference>
<name>A0A934I0J3_9CLOT</name>
<organism evidence="1 2">
    <name type="scientific">Clostridium aciditolerans</name>
    <dbReference type="NCBI Taxonomy" id="339861"/>
    <lineage>
        <taxon>Bacteria</taxon>
        <taxon>Bacillati</taxon>
        <taxon>Bacillota</taxon>
        <taxon>Clostridia</taxon>
        <taxon>Eubacteriales</taxon>
        <taxon>Clostridiaceae</taxon>
        <taxon>Clostridium</taxon>
    </lineage>
</organism>
<comment type="caution">
    <text evidence="1">The sequence shown here is derived from an EMBL/GenBank/DDBJ whole genome shotgun (WGS) entry which is preliminary data.</text>
</comment>
<proteinExistence type="predicted"/>
<dbReference type="InterPro" id="IPR001451">
    <property type="entry name" value="Hexapep"/>
</dbReference>
<dbReference type="InterPro" id="IPR050484">
    <property type="entry name" value="Transf_Hexapept/Carb_Anhydrase"/>
</dbReference>
<dbReference type="Pfam" id="PF14602">
    <property type="entry name" value="Hexapep_2"/>
    <property type="match status" value="1"/>
</dbReference>
<evidence type="ECO:0000313" key="2">
    <source>
        <dbReference type="Proteomes" id="UP000622687"/>
    </source>
</evidence>
<dbReference type="InterPro" id="IPR047324">
    <property type="entry name" value="LbH_gamma_CA-like"/>
</dbReference>
<dbReference type="Gene3D" id="2.160.10.10">
    <property type="entry name" value="Hexapeptide repeat proteins"/>
    <property type="match status" value="1"/>
</dbReference>
<accession>A0A934I0J3</accession>
<dbReference type="Pfam" id="PF00132">
    <property type="entry name" value="Hexapep"/>
    <property type="match status" value="1"/>
</dbReference>
<sequence length="167" mass="17734">MIRNFKDETPKVHESCFVADSAEVIGKVTLDEKASVWFGAVIRGDSNTIHIGKGSNIQDNCTVHANISGTPTEVGDYVTVGHNVVLHGCKIGNHSLIGMGSIILDGAEIGEGTMIGAGSLVPPNKKIPSGVLCMGSPAKVIRELSEEEKEYVKGAAEHYLEEAEAYK</sequence>
<dbReference type="PANTHER" id="PTHR13061">
    <property type="entry name" value="DYNACTIN SUBUNIT P25"/>
    <property type="match status" value="1"/>
</dbReference>
<protein>
    <submittedName>
        <fullName evidence="1">Gamma carbonic anhydrase family protein</fullName>
    </submittedName>
</protein>
<dbReference type="Proteomes" id="UP000622687">
    <property type="component" value="Unassembled WGS sequence"/>
</dbReference>